<dbReference type="RefSeq" id="WP_313873967.1">
    <property type="nucleotide sequence ID" value="NZ_JAVBIK010000001.1"/>
</dbReference>
<feature type="compositionally biased region" description="Basic and acidic residues" evidence="1">
    <location>
        <begin position="420"/>
        <end position="429"/>
    </location>
</feature>
<evidence type="ECO:0000313" key="3">
    <source>
        <dbReference type="EMBL" id="MDT7518191.1"/>
    </source>
</evidence>
<evidence type="ECO:0000256" key="2">
    <source>
        <dbReference type="SAM" id="Phobius"/>
    </source>
</evidence>
<organism evidence="3 4">
    <name type="scientific">Rhodoferax potami</name>
    <dbReference type="NCBI Taxonomy" id="3068338"/>
    <lineage>
        <taxon>Bacteria</taxon>
        <taxon>Pseudomonadati</taxon>
        <taxon>Pseudomonadota</taxon>
        <taxon>Betaproteobacteria</taxon>
        <taxon>Burkholderiales</taxon>
        <taxon>Comamonadaceae</taxon>
        <taxon>Rhodoferax</taxon>
    </lineage>
</organism>
<keyword evidence="2" id="KW-0812">Transmembrane</keyword>
<evidence type="ECO:0000313" key="4">
    <source>
        <dbReference type="Proteomes" id="UP001321700"/>
    </source>
</evidence>
<gene>
    <name evidence="3" type="ORF">RAE19_05505</name>
</gene>
<name>A0ABU3KKC1_9BURK</name>
<keyword evidence="2" id="KW-0472">Membrane</keyword>
<accession>A0ABU3KKC1</accession>
<evidence type="ECO:0008006" key="5">
    <source>
        <dbReference type="Google" id="ProtNLM"/>
    </source>
</evidence>
<feature type="region of interest" description="Disordered" evidence="1">
    <location>
        <begin position="395"/>
        <end position="429"/>
    </location>
</feature>
<reference evidence="3 4" key="1">
    <citation type="submission" date="2023-08" db="EMBL/GenBank/DDBJ databases">
        <title>Rhodoferax potami sp. nov. and Rhodoferax mekongensis sp. nov., isolated from the Mekong River in Thailand.</title>
        <authorList>
            <person name="Kitikhun S."/>
            <person name="Charoenyingcharoen P."/>
            <person name="Siriarchawattana P."/>
            <person name="Likhitrattanapisal S."/>
            <person name="Nilsakha T."/>
            <person name="Chanpet A."/>
            <person name="Rattanawaree P."/>
            <person name="Ingsriswang S."/>
        </authorList>
    </citation>
    <scope>NUCLEOTIDE SEQUENCE [LARGE SCALE GENOMIC DNA]</scope>
    <source>
        <strain evidence="3 4">TBRC 17660</strain>
    </source>
</reference>
<protein>
    <recommendedName>
        <fullName evidence="5">Cache domain-containing protein</fullName>
    </recommendedName>
</protein>
<proteinExistence type="predicted"/>
<comment type="caution">
    <text evidence="3">The sequence shown here is derived from an EMBL/GenBank/DDBJ whole genome shotgun (WGS) entry which is preliminary data.</text>
</comment>
<dbReference type="Proteomes" id="UP001321700">
    <property type="component" value="Unassembled WGS sequence"/>
</dbReference>
<dbReference type="EMBL" id="JAVBIK010000001">
    <property type="protein sequence ID" value="MDT7518191.1"/>
    <property type="molecule type" value="Genomic_DNA"/>
</dbReference>
<evidence type="ECO:0000256" key="1">
    <source>
        <dbReference type="SAM" id="MobiDB-lite"/>
    </source>
</evidence>
<keyword evidence="2" id="KW-1133">Transmembrane helix</keyword>
<sequence length="429" mass="47046">MLRTHHISLALVIGGVTLALLLGSWAEYNRQKRALSWALSAQGEQLQTALNGPLDAARQHVAGMRQSAERNLRQAGFVDASLAERLERRNLAPLRDAPWDRMPQDLVKDMGSIHVNPSAGGDYRRELNAPLGALGQVVAAHNTQSRLVWSYFYDAPQRWRWVYPAQSRDEVFAATGKSDMGTALAVFWEAQGARPVEAAGPTRNPQKEPVWTLPHTDTLKGIPVVSVLAPVYAGNAYVGVMGTDLAVDALNAVMQQHPLTLGQAWVIDTEGRTLAASDSKAALPAGPYTTEAGWLRFALRGSPFSLVIYQPAEAMASQALSKTWPMLLTGLLGLLATAGTALWLSRRFTQPALQLADYVQNAEGPNIKRPPKVPALWKPWFVRAGRAAIDRRDQLMHHHQRSSQLEKRVAQVEAQARTSDSAHDNHSKI</sequence>
<feature type="transmembrane region" description="Helical" evidence="2">
    <location>
        <begin position="324"/>
        <end position="344"/>
    </location>
</feature>
<keyword evidence="4" id="KW-1185">Reference proteome</keyword>
<dbReference type="Gene3D" id="3.30.450.20">
    <property type="entry name" value="PAS domain"/>
    <property type="match status" value="1"/>
</dbReference>